<evidence type="ECO:0000256" key="1">
    <source>
        <dbReference type="ARBA" id="ARBA00022729"/>
    </source>
</evidence>
<dbReference type="PRINTS" id="PR01607">
    <property type="entry name" value="APYRASEFAMLY"/>
</dbReference>
<evidence type="ECO:0000259" key="4">
    <source>
        <dbReference type="Pfam" id="PF02872"/>
    </source>
</evidence>
<dbReference type="GO" id="GO:0009166">
    <property type="term" value="P:nucleotide catabolic process"/>
    <property type="evidence" value="ECO:0007669"/>
    <property type="project" value="InterPro"/>
</dbReference>
<dbReference type="SUPFAM" id="SSF56300">
    <property type="entry name" value="Metallo-dependent phosphatases"/>
    <property type="match status" value="1"/>
</dbReference>
<comment type="similarity">
    <text evidence="2">Belongs to the 5'-nucleotidase family.</text>
</comment>
<dbReference type="Gene3D" id="3.60.21.10">
    <property type="match status" value="1"/>
</dbReference>
<dbReference type="GO" id="GO:0016788">
    <property type="term" value="F:hydrolase activity, acting on ester bonds"/>
    <property type="evidence" value="ECO:0007669"/>
    <property type="project" value="InterPro"/>
</dbReference>
<dbReference type="InterPro" id="IPR029052">
    <property type="entry name" value="Metallo-depent_PP-like"/>
</dbReference>
<dbReference type="PROSITE" id="PS00786">
    <property type="entry name" value="5_NUCLEOTIDASE_2"/>
    <property type="match status" value="1"/>
</dbReference>
<dbReference type="InterPro" id="IPR006179">
    <property type="entry name" value="5_nucleotidase/apyrase"/>
</dbReference>
<protein>
    <submittedName>
        <fullName evidence="5">2',3'-cyclic-nucleotide 2'-phosphodiesterase / 3'-nucleotidase</fullName>
    </submittedName>
</protein>
<name>A0A1G8YG60_9STAP</name>
<dbReference type="InterPro" id="IPR004843">
    <property type="entry name" value="Calcineurin-like_PHP"/>
</dbReference>
<dbReference type="PANTHER" id="PTHR11575:SF6">
    <property type="entry name" value="2',3'-CYCLIC-NUCLEOTIDE 2'-PHOSPHODIESTERASE_3'-NUCLEOTIDASE"/>
    <property type="match status" value="1"/>
</dbReference>
<evidence type="ECO:0000313" key="6">
    <source>
        <dbReference type="Proteomes" id="UP000242700"/>
    </source>
</evidence>
<feature type="domain" description="Calcineurin-like phosphoesterase" evidence="3">
    <location>
        <begin position="7"/>
        <end position="236"/>
    </location>
</feature>
<dbReference type="GO" id="GO:0030288">
    <property type="term" value="C:outer membrane-bounded periplasmic space"/>
    <property type="evidence" value="ECO:0007669"/>
    <property type="project" value="TreeGrafter"/>
</dbReference>
<keyword evidence="2" id="KW-0547">Nucleotide-binding</keyword>
<sequence length="591" mass="67120">MNVLKLTVFATTDVHGAIYPYNYFDNEPKSNALLKLKTYIEKYRTLNRSEAVITADNGDLLQGDVWSEYDSVNAKEALVPSIINEMYDVIGLGNHEFNFGLPFLNEFYSQVKVPIINSNVDFLDDPLKDIVKASFIKEIHTAEAPLKIGFLSVVPTQILKWDKFHLENKVEAEPMTQAVQRTAGNLKDKGADIIILLSHTGMSNADDDLSQYGENQAILMAMMENIDGIVFGHTHDLFPNEERLVADDRIDIETGTFNKIPMVQPGVSASHLGALNFELSYQENKWFVKTASSRLISSEDIILKDQEIEKYQSAHEKVLNYLNTPIGTTDYPLHTYFTRVIPSRGVQLVSEAVVWYAKQLDVLKNSSLPIIGFNSAVKVGRDGPHDFTDIPQGELTITDSINLYKHANTLVVIKVTGKILKEWLEWAASSFNHYDEEEILQPNHSRDGFPGYNFDTFFDLDYTFDLTKPVRYKSSAHQVSDSERVVKYTYKGQPIKDSDEFIVPANNYKVAYAPFLRQTEVLYESELSVRDIVTEYIKSNETFEYRNPMTIIPSGPYKFTSASAGQKYLKDLPVRHLKEHKDGFSTYEAEL</sequence>
<dbReference type="AlphaFoldDB" id="A0A1G8YG60"/>
<dbReference type="Pfam" id="PF02872">
    <property type="entry name" value="5_nucleotid_C"/>
    <property type="match status" value="1"/>
</dbReference>
<organism evidence="5 6">
    <name type="scientific">Jeotgalicoccus aerolatus</name>
    <dbReference type="NCBI Taxonomy" id="709510"/>
    <lineage>
        <taxon>Bacteria</taxon>
        <taxon>Bacillati</taxon>
        <taxon>Bacillota</taxon>
        <taxon>Bacilli</taxon>
        <taxon>Bacillales</taxon>
        <taxon>Staphylococcaceae</taxon>
        <taxon>Jeotgalicoccus</taxon>
    </lineage>
</organism>
<dbReference type="EMBL" id="FNFI01000004">
    <property type="protein sequence ID" value="SDK01808.1"/>
    <property type="molecule type" value="Genomic_DNA"/>
</dbReference>
<evidence type="ECO:0000313" key="5">
    <source>
        <dbReference type="EMBL" id="SDK01808.1"/>
    </source>
</evidence>
<dbReference type="STRING" id="586411.SAMN05216187_104100"/>
<dbReference type="InterPro" id="IPR006146">
    <property type="entry name" value="5'-Nucleotdase_CS"/>
</dbReference>
<dbReference type="InterPro" id="IPR008334">
    <property type="entry name" value="5'-Nucleotdase_C"/>
</dbReference>
<proteinExistence type="inferred from homology"/>
<dbReference type="Gene3D" id="3.90.780.10">
    <property type="entry name" value="5'-Nucleotidase, C-terminal domain"/>
    <property type="match status" value="1"/>
</dbReference>
<evidence type="ECO:0000259" key="3">
    <source>
        <dbReference type="Pfam" id="PF00149"/>
    </source>
</evidence>
<dbReference type="InterPro" id="IPR036907">
    <property type="entry name" value="5'-Nucleotdase_C_sf"/>
</dbReference>
<evidence type="ECO:0000256" key="2">
    <source>
        <dbReference type="RuleBase" id="RU362119"/>
    </source>
</evidence>
<accession>A0A1G8YG60</accession>
<reference evidence="6" key="1">
    <citation type="submission" date="2016-10" db="EMBL/GenBank/DDBJ databases">
        <authorList>
            <person name="Varghese N."/>
            <person name="Submissions S."/>
        </authorList>
    </citation>
    <scope>NUCLEOTIDE SEQUENCE [LARGE SCALE GENOMIC DNA]</scope>
    <source>
        <strain evidence="6">CGMCC 1.8911</strain>
    </source>
</reference>
<dbReference type="Proteomes" id="UP000242700">
    <property type="component" value="Unassembled WGS sequence"/>
</dbReference>
<dbReference type="GO" id="GO:0046872">
    <property type="term" value="F:metal ion binding"/>
    <property type="evidence" value="ECO:0007669"/>
    <property type="project" value="InterPro"/>
</dbReference>
<keyword evidence="2" id="KW-0378">Hydrolase</keyword>
<feature type="domain" description="5'-Nucleotidase C-terminal" evidence="4">
    <location>
        <begin position="371"/>
        <end position="508"/>
    </location>
</feature>
<gene>
    <name evidence="5" type="ORF">SAMN05216187_104100</name>
</gene>
<dbReference type="SUPFAM" id="SSF55816">
    <property type="entry name" value="5'-nucleotidase (syn. UDP-sugar hydrolase), C-terminal domain"/>
    <property type="match status" value="1"/>
</dbReference>
<dbReference type="Pfam" id="PF00149">
    <property type="entry name" value="Metallophos"/>
    <property type="match status" value="1"/>
</dbReference>
<dbReference type="GO" id="GO:0000166">
    <property type="term" value="F:nucleotide binding"/>
    <property type="evidence" value="ECO:0007669"/>
    <property type="project" value="UniProtKB-KW"/>
</dbReference>
<keyword evidence="1" id="KW-0732">Signal</keyword>
<dbReference type="PANTHER" id="PTHR11575">
    <property type="entry name" value="5'-NUCLEOTIDASE-RELATED"/>
    <property type="match status" value="1"/>
</dbReference>